<dbReference type="eggNOG" id="ENOG502SIFB">
    <property type="taxonomic scope" value="Eukaryota"/>
</dbReference>
<dbReference type="HOGENOM" id="CLU_781841_0_0_1"/>
<feature type="compositionally biased region" description="Low complexity" evidence="1">
    <location>
        <begin position="172"/>
        <end position="227"/>
    </location>
</feature>
<dbReference type="AlphaFoldDB" id="D0P4D5"/>
<organism evidence="2 3">
    <name type="scientific">Phytophthora infestans (strain T30-4)</name>
    <name type="common">Potato late blight agent</name>
    <dbReference type="NCBI Taxonomy" id="403677"/>
    <lineage>
        <taxon>Eukaryota</taxon>
        <taxon>Sar</taxon>
        <taxon>Stramenopiles</taxon>
        <taxon>Oomycota</taxon>
        <taxon>Peronosporomycetes</taxon>
        <taxon>Peronosporales</taxon>
        <taxon>Peronosporaceae</taxon>
        <taxon>Phytophthora</taxon>
    </lineage>
</organism>
<reference evidence="3" key="1">
    <citation type="journal article" date="2009" name="Nature">
        <title>Genome sequence and analysis of the Irish potato famine pathogen Phytophthora infestans.</title>
        <authorList>
            <consortium name="The Broad Institute Genome Sequencing Platform"/>
            <person name="Haas B.J."/>
            <person name="Kamoun S."/>
            <person name="Zody M.C."/>
            <person name="Jiang R.H."/>
            <person name="Handsaker R.E."/>
            <person name="Cano L.M."/>
            <person name="Grabherr M."/>
            <person name="Kodira C.D."/>
            <person name="Raffaele S."/>
            <person name="Torto-Alalibo T."/>
            <person name="Bozkurt T.O."/>
            <person name="Ah-Fong A.M."/>
            <person name="Alvarado L."/>
            <person name="Anderson V.L."/>
            <person name="Armstrong M.R."/>
            <person name="Avrova A."/>
            <person name="Baxter L."/>
            <person name="Beynon J."/>
            <person name="Boevink P.C."/>
            <person name="Bollmann S.R."/>
            <person name="Bos J.I."/>
            <person name="Bulone V."/>
            <person name="Cai G."/>
            <person name="Cakir C."/>
            <person name="Carrington J.C."/>
            <person name="Chawner M."/>
            <person name="Conti L."/>
            <person name="Costanzo S."/>
            <person name="Ewan R."/>
            <person name="Fahlgren N."/>
            <person name="Fischbach M.A."/>
            <person name="Fugelstad J."/>
            <person name="Gilroy E.M."/>
            <person name="Gnerre S."/>
            <person name="Green P.J."/>
            <person name="Grenville-Briggs L.J."/>
            <person name="Griffith J."/>
            <person name="Grunwald N.J."/>
            <person name="Horn K."/>
            <person name="Horner N.R."/>
            <person name="Hu C.H."/>
            <person name="Huitema E."/>
            <person name="Jeong D.H."/>
            <person name="Jones A.M."/>
            <person name="Jones J.D."/>
            <person name="Jones R.W."/>
            <person name="Karlsson E.K."/>
            <person name="Kunjeti S.G."/>
            <person name="Lamour K."/>
            <person name="Liu Z."/>
            <person name="Ma L."/>
            <person name="Maclean D."/>
            <person name="Chibucos M.C."/>
            <person name="McDonald H."/>
            <person name="McWalters J."/>
            <person name="Meijer H.J."/>
            <person name="Morgan W."/>
            <person name="Morris P.F."/>
            <person name="Munro C.A."/>
            <person name="O'Neill K."/>
            <person name="Ospina-Giraldo M."/>
            <person name="Pinzon A."/>
            <person name="Pritchard L."/>
            <person name="Ramsahoye B."/>
            <person name="Ren Q."/>
            <person name="Restrepo S."/>
            <person name="Roy S."/>
            <person name="Sadanandom A."/>
            <person name="Savidor A."/>
            <person name="Schornack S."/>
            <person name="Schwartz D.C."/>
            <person name="Schumann U.D."/>
            <person name="Schwessinger B."/>
            <person name="Seyer L."/>
            <person name="Sharpe T."/>
            <person name="Silvar C."/>
            <person name="Song J."/>
            <person name="Studholme D.J."/>
            <person name="Sykes S."/>
            <person name="Thines M."/>
            <person name="van de Vondervoort P.J."/>
            <person name="Phuntumart V."/>
            <person name="Wawra S."/>
            <person name="Weide R."/>
            <person name="Win J."/>
            <person name="Young C."/>
            <person name="Zhou S."/>
            <person name="Fry W."/>
            <person name="Meyers B.C."/>
            <person name="van West P."/>
            <person name="Ristaino J."/>
            <person name="Govers F."/>
            <person name="Birch P.R."/>
            <person name="Whisson S.C."/>
            <person name="Judelson H.S."/>
            <person name="Nusbaum C."/>
        </authorList>
    </citation>
    <scope>NUCLEOTIDE SEQUENCE [LARGE SCALE GENOMIC DNA]</scope>
    <source>
        <strain evidence="3">T30-4</strain>
    </source>
</reference>
<dbReference type="InParanoid" id="D0P4D5"/>
<sequence length="355" mass="38656">MPAVQGHGFIVELAAHTVDHEIWGKYDFEKYGFGPNGTLGFFKDTYPTKGYDSLGEFIAKNQELYSSDIDPDCGWTVYKDSARSALPTQLEYTGFTHPGPCEIWCDDTKLLFDYDCWTKYPAIPAKIPYDKSKCANANRLTIFWIGIHGTPWQIYTDCVWLKGGSGRGEPPSAVGPGASKVAAGSGSSSTPTTNAPTPTTNAPTPTTTNAPANTPNTATTVPSTPTNDASRETAAELSDPTTFDVGERRPGRTRAEVKNTNDNYKHKYAYVSDETYEQQVLRVTIRSGYKVTGSNGKNATDGGDRRYDHAVRAHAETHGHDPDGTGSSDDYRKDDGRHDRSGRCTATGTCHRGSE</sequence>
<dbReference type="OrthoDB" id="163817at2759"/>
<dbReference type="OMA" id="KCANANQ"/>
<dbReference type="Proteomes" id="UP000006643">
    <property type="component" value="Unassembled WGS sequence"/>
</dbReference>
<feature type="region of interest" description="Disordered" evidence="1">
    <location>
        <begin position="166"/>
        <end position="260"/>
    </location>
</feature>
<dbReference type="EMBL" id="DS028569">
    <property type="protein sequence ID" value="EEY65096.1"/>
    <property type="molecule type" value="Genomic_DNA"/>
</dbReference>
<proteinExistence type="predicted"/>
<evidence type="ECO:0000313" key="2">
    <source>
        <dbReference type="EMBL" id="EEY65096.1"/>
    </source>
</evidence>
<gene>
    <name evidence="2" type="ORF">PITG_21641</name>
</gene>
<dbReference type="STRING" id="403677.D0P4D5"/>
<feature type="region of interest" description="Disordered" evidence="1">
    <location>
        <begin position="314"/>
        <end position="355"/>
    </location>
</feature>
<evidence type="ECO:0000313" key="3">
    <source>
        <dbReference type="Proteomes" id="UP000006643"/>
    </source>
</evidence>
<dbReference type="VEuPathDB" id="FungiDB:PITG_21641"/>
<dbReference type="KEGG" id="pif:PITG_21641"/>
<feature type="compositionally biased region" description="Basic and acidic residues" evidence="1">
    <location>
        <begin position="314"/>
        <end position="342"/>
    </location>
</feature>
<dbReference type="GeneID" id="9477845"/>
<feature type="compositionally biased region" description="Basic and acidic residues" evidence="1">
    <location>
        <begin position="245"/>
        <end position="260"/>
    </location>
</feature>
<evidence type="ECO:0000256" key="1">
    <source>
        <dbReference type="SAM" id="MobiDB-lite"/>
    </source>
</evidence>
<protein>
    <submittedName>
        <fullName evidence="2">Uncharacterized protein</fullName>
    </submittedName>
</protein>
<dbReference type="RefSeq" id="XP_002894838.1">
    <property type="nucleotide sequence ID" value="XM_002894792.1"/>
</dbReference>
<name>D0P4D5_PHYIT</name>
<keyword evidence="3" id="KW-1185">Reference proteome</keyword>
<accession>D0P4D5</accession>